<evidence type="ECO:0000313" key="2">
    <source>
        <dbReference type="EMBL" id="TXD92754.1"/>
    </source>
</evidence>
<name>A0A5C6ZSI8_9FLAO</name>
<protein>
    <recommendedName>
        <fullName evidence="4">DUF481 domain-containing protein</fullName>
    </recommendedName>
</protein>
<reference evidence="2 3" key="1">
    <citation type="submission" date="2019-08" db="EMBL/GenBank/DDBJ databases">
        <title>Genome sequence of Gillisia hiemivivida IC154 (type strain).</title>
        <authorList>
            <person name="Bowman J.P."/>
        </authorList>
    </citation>
    <scope>NUCLEOTIDE SEQUENCE [LARGE SCALE GENOMIC DNA]</scope>
    <source>
        <strain evidence="2 3">IC154</strain>
    </source>
</reference>
<proteinExistence type="predicted"/>
<keyword evidence="1" id="KW-0732">Signal</keyword>
<evidence type="ECO:0008006" key="4">
    <source>
        <dbReference type="Google" id="ProtNLM"/>
    </source>
</evidence>
<dbReference type="OrthoDB" id="1489343at2"/>
<feature type="signal peptide" evidence="1">
    <location>
        <begin position="1"/>
        <end position="19"/>
    </location>
</feature>
<organism evidence="2 3">
    <name type="scientific">Gillisia hiemivivida</name>
    <dbReference type="NCBI Taxonomy" id="291190"/>
    <lineage>
        <taxon>Bacteria</taxon>
        <taxon>Pseudomonadati</taxon>
        <taxon>Bacteroidota</taxon>
        <taxon>Flavobacteriia</taxon>
        <taxon>Flavobacteriales</taxon>
        <taxon>Flavobacteriaceae</taxon>
        <taxon>Gillisia</taxon>
    </lineage>
</organism>
<comment type="caution">
    <text evidence="2">The sequence shown here is derived from an EMBL/GenBank/DDBJ whole genome shotgun (WGS) entry which is preliminary data.</text>
</comment>
<evidence type="ECO:0000256" key="1">
    <source>
        <dbReference type="SAM" id="SignalP"/>
    </source>
</evidence>
<dbReference type="Proteomes" id="UP000321367">
    <property type="component" value="Unassembled WGS sequence"/>
</dbReference>
<dbReference type="EMBL" id="VORY01000017">
    <property type="protein sequence ID" value="TXD92754.1"/>
    <property type="molecule type" value="Genomic_DNA"/>
</dbReference>
<evidence type="ECO:0000313" key="3">
    <source>
        <dbReference type="Proteomes" id="UP000321367"/>
    </source>
</evidence>
<sequence>MKQYIILAFALFSLSYSFSQVESNNKKIRVFLDCQSYCDQDFIKREIPFVDYVNDRFQSNVFILSNAQVTGSGGLEYTLQFTGREVFTGVNDTLSFVRQATATDDEERQQMVQTLKLGLVKYLARTEQGKNLQITFKEEEGEAGKGTEEEQEDPWNLWVFNARLNGYLNGDKNYFRNSFSTGFSASRITEKFKTTTSLNYSVNKNRFGEGEDAFEFSNENYRANNTTVWSLGDHWSAGGYIEVLRSDFSNYRSSWTLSPAIEYNFFPYSESNSNYVGLMYKVGPSYFDYIEETIYLETEELRFKHNLSLDISLNKKWGQLSGSASYGHYFHDVSKNRLTFSGYADLRLYKGLSLNFSGYYALQRDQLNIAKGDISNEDLLTRRRQLDSNYSFYTSFGIRYRFGSIFNNVVNPRFDGAGSTFFF</sequence>
<feature type="chain" id="PRO_5022861270" description="DUF481 domain-containing protein" evidence="1">
    <location>
        <begin position="20"/>
        <end position="423"/>
    </location>
</feature>
<gene>
    <name evidence="2" type="ORF">ES724_12550</name>
</gene>
<keyword evidence="3" id="KW-1185">Reference proteome</keyword>
<dbReference type="AlphaFoldDB" id="A0A5C6ZSI8"/>
<accession>A0A5C6ZSI8</accession>
<dbReference type="RefSeq" id="WP_146933439.1">
    <property type="nucleotide sequence ID" value="NZ_CBCSHZ010000016.1"/>
</dbReference>